<accession>A0ABY5W4T0</accession>
<organism evidence="2 3">
    <name type="scientific">Dactylosporangium fulvum</name>
    <dbReference type="NCBI Taxonomy" id="53359"/>
    <lineage>
        <taxon>Bacteria</taxon>
        <taxon>Bacillati</taxon>
        <taxon>Actinomycetota</taxon>
        <taxon>Actinomycetes</taxon>
        <taxon>Micromonosporales</taxon>
        <taxon>Micromonosporaceae</taxon>
        <taxon>Dactylosporangium</taxon>
    </lineage>
</organism>
<keyword evidence="3" id="KW-1185">Reference proteome</keyword>
<sequence length="222" mass="23628">MDFQPSLARSLDVDVDELAGPVALVTADRPAHGSAGRARPGRCSWWTGENGSPTGEAQARARSAAGLDLRPRPTAAEFAFGVDLRRGRWRSAVVEFVVGVDFGCVQRRPGLCSVRGWRRPQARPVALGGGQGRGRPRAQAGSVRQPTGFAGTIRQPSIVFSLPAGQLHDHGGFVLPGRQGTSKIVEPVTGRRHRSGVVTHGAQSVRARIPSAKDISDITVHR</sequence>
<dbReference type="Proteomes" id="UP001059617">
    <property type="component" value="Chromosome"/>
</dbReference>
<reference evidence="2" key="2">
    <citation type="submission" date="2022-09" db="EMBL/GenBank/DDBJ databases">
        <title>Biosynthetic gene clusters of Dactylosporangioum fulvum.</title>
        <authorList>
            <person name="Caradec T."/>
        </authorList>
    </citation>
    <scope>NUCLEOTIDE SEQUENCE</scope>
    <source>
        <strain evidence="2">NRRL B-16292</strain>
    </source>
</reference>
<gene>
    <name evidence="2" type="ORF">Dfulv_09570</name>
</gene>
<evidence type="ECO:0000313" key="3">
    <source>
        <dbReference type="Proteomes" id="UP001059617"/>
    </source>
</evidence>
<evidence type="ECO:0000313" key="2">
    <source>
        <dbReference type="EMBL" id="UWP84459.1"/>
    </source>
</evidence>
<dbReference type="RefSeq" id="WP_259862318.1">
    <property type="nucleotide sequence ID" value="NZ_BAAAST010000005.1"/>
</dbReference>
<dbReference type="EMBL" id="CP073720">
    <property type="protein sequence ID" value="UWP84459.1"/>
    <property type="molecule type" value="Genomic_DNA"/>
</dbReference>
<evidence type="ECO:0000256" key="1">
    <source>
        <dbReference type="SAM" id="MobiDB-lite"/>
    </source>
</evidence>
<feature type="region of interest" description="Disordered" evidence="1">
    <location>
        <begin position="30"/>
        <end position="56"/>
    </location>
</feature>
<feature type="region of interest" description="Disordered" evidence="1">
    <location>
        <begin position="123"/>
        <end position="148"/>
    </location>
</feature>
<name>A0ABY5W4T0_9ACTN</name>
<reference evidence="2" key="1">
    <citation type="submission" date="2021-04" db="EMBL/GenBank/DDBJ databases">
        <authorList>
            <person name="Hartkoorn R.C."/>
            <person name="Beaudoing E."/>
            <person name="Hot D."/>
        </authorList>
    </citation>
    <scope>NUCLEOTIDE SEQUENCE</scope>
    <source>
        <strain evidence="2">NRRL B-16292</strain>
    </source>
</reference>
<protein>
    <submittedName>
        <fullName evidence="2">Uncharacterized protein</fullName>
    </submittedName>
</protein>
<proteinExistence type="predicted"/>